<dbReference type="EMBL" id="JWIO01000014">
    <property type="protein sequence ID" value="KLL11551.1"/>
    <property type="molecule type" value="Genomic_DNA"/>
</dbReference>
<dbReference type="Proteomes" id="UP000035425">
    <property type="component" value="Unassembled WGS sequence"/>
</dbReference>
<keyword evidence="2" id="KW-1185">Reference proteome</keyword>
<organism evidence="1 2">
    <name type="scientific">Protofrankia coriariae</name>
    <dbReference type="NCBI Taxonomy" id="1562887"/>
    <lineage>
        <taxon>Bacteria</taxon>
        <taxon>Bacillati</taxon>
        <taxon>Actinomycetota</taxon>
        <taxon>Actinomycetes</taxon>
        <taxon>Frankiales</taxon>
        <taxon>Frankiaceae</taxon>
        <taxon>Protofrankia</taxon>
    </lineage>
</organism>
<comment type="caution">
    <text evidence="1">The sequence shown here is derived from an EMBL/GenBank/DDBJ whole genome shotgun (WGS) entry which is preliminary data.</text>
</comment>
<proteinExistence type="predicted"/>
<accession>A0ABR5F4A3</accession>
<reference evidence="1 2" key="1">
    <citation type="submission" date="2014-12" db="EMBL/GenBank/DDBJ databases">
        <title>Frankia sp. BMG5.1 draft genome.</title>
        <authorList>
            <person name="Gtari M."/>
            <person name="Ghodhbane-Gtari F."/>
            <person name="Nouioui I."/>
            <person name="Ktari A."/>
            <person name="Hezbri K."/>
            <person name="Mimouni W."/>
            <person name="Sbissi I."/>
            <person name="Ayari A."/>
            <person name="Yamanaka T."/>
            <person name="Normand P."/>
            <person name="Tisa L.S."/>
            <person name="Boudabous A."/>
        </authorList>
    </citation>
    <scope>NUCLEOTIDE SEQUENCE [LARGE SCALE GENOMIC DNA]</scope>
    <source>
        <strain evidence="1 2">BMG5.1</strain>
    </source>
</reference>
<gene>
    <name evidence="1" type="ORF">FrCorBMG51_10950</name>
</gene>
<name>A0ABR5F4A3_9ACTN</name>
<sequence length="119" mass="13022">MIMTIHHPPHRALQPPEQRRLALLYLATRTALAPAMQLALARDLAPEAPAGMRPLIWQDLVSALAVTPADLAGLLRLVRDADEQLDKLIPPAPRRPDIAVMVDSAALSPWFLPFQRGGS</sequence>
<evidence type="ECO:0000313" key="1">
    <source>
        <dbReference type="EMBL" id="KLL11551.1"/>
    </source>
</evidence>
<protein>
    <submittedName>
        <fullName evidence="1">Uncharacterized protein</fullName>
    </submittedName>
</protein>
<evidence type="ECO:0000313" key="2">
    <source>
        <dbReference type="Proteomes" id="UP000035425"/>
    </source>
</evidence>